<reference evidence="2 3" key="1">
    <citation type="journal article" date="2020" name="Mol. Biol. Evol.">
        <title>Interspecific Gene Flow and the Evolution of Specialization in Black and White Rhinoceros.</title>
        <authorList>
            <person name="Moodley Y."/>
            <person name="Westbury M.V."/>
            <person name="Russo I.M."/>
            <person name="Gopalakrishnan S."/>
            <person name="Rakotoarivelo A."/>
            <person name="Olsen R.A."/>
            <person name="Prost S."/>
            <person name="Tunstall T."/>
            <person name="Ryder O.A."/>
            <person name="Dalen L."/>
            <person name="Bruford M.W."/>
        </authorList>
    </citation>
    <scope>NUCLEOTIDE SEQUENCE [LARGE SCALE GENOMIC DNA]</scope>
    <source>
        <strain evidence="2">SBR-YM</strain>
        <tissue evidence="2">Skin</tissue>
    </source>
</reference>
<name>A0A7J7F0K2_DICBM</name>
<feature type="compositionally biased region" description="Low complexity" evidence="1">
    <location>
        <begin position="18"/>
        <end position="36"/>
    </location>
</feature>
<proteinExistence type="predicted"/>
<accession>A0A7J7F0K2</accession>
<comment type="caution">
    <text evidence="2">The sequence shown here is derived from an EMBL/GenBank/DDBJ whole genome shotgun (WGS) entry which is preliminary data.</text>
</comment>
<keyword evidence="3" id="KW-1185">Reference proteome</keyword>
<feature type="compositionally biased region" description="Polar residues" evidence="1">
    <location>
        <begin position="46"/>
        <end position="66"/>
    </location>
</feature>
<dbReference type="Proteomes" id="UP000551758">
    <property type="component" value="Unassembled WGS sequence"/>
</dbReference>
<protein>
    <submittedName>
        <fullName evidence="2">Uncharacterized protein</fullName>
    </submittedName>
</protein>
<sequence>MFVRPHHKQRFRQTCADLTGLPTPGTGTELPRPGEGSPAMPPNPTGPGSSQPEKPGKTQSKISSFLRQRPAGGAGAPSRPPGAPLGHAQSEWGRYLGGCRNGWEWGTGLSSRPLVLTQPPCSRLRVPGLRGGGRRPLPVPLL</sequence>
<feature type="region of interest" description="Disordered" evidence="1">
    <location>
        <begin position="107"/>
        <end position="142"/>
    </location>
</feature>
<dbReference type="AlphaFoldDB" id="A0A7J7F0K2"/>
<gene>
    <name evidence="2" type="ORF">HPG69_008253</name>
</gene>
<feature type="compositionally biased region" description="Basic residues" evidence="1">
    <location>
        <begin position="1"/>
        <end position="11"/>
    </location>
</feature>
<evidence type="ECO:0000313" key="2">
    <source>
        <dbReference type="EMBL" id="KAF5921491.1"/>
    </source>
</evidence>
<evidence type="ECO:0000313" key="3">
    <source>
        <dbReference type="Proteomes" id="UP000551758"/>
    </source>
</evidence>
<organism evidence="2 3">
    <name type="scientific">Diceros bicornis minor</name>
    <name type="common">South-central black rhinoceros</name>
    <dbReference type="NCBI Taxonomy" id="77932"/>
    <lineage>
        <taxon>Eukaryota</taxon>
        <taxon>Metazoa</taxon>
        <taxon>Chordata</taxon>
        <taxon>Craniata</taxon>
        <taxon>Vertebrata</taxon>
        <taxon>Euteleostomi</taxon>
        <taxon>Mammalia</taxon>
        <taxon>Eutheria</taxon>
        <taxon>Laurasiatheria</taxon>
        <taxon>Perissodactyla</taxon>
        <taxon>Rhinocerotidae</taxon>
        <taxon>Diceros</taxon>
    </lineage>
</organism>
<dbReference type="EMBL" id="JACDTQ010001641">
    <property type="protein sequence ID" value="KAF5921491.1"/>
    <property type="molecule type" value="Genomic_DNA"/>
</dbReference>
<feature type="region of interest" description="Disordered" evidence="1">
    <location>
        <begin position="1"/>
        <end position="90"/>
    </location>
</feature>
<evidence type="ECO:0000256" key="1">
    <source>
        <dbReference type="SAM" id="MobiDB-lite"/>
    </source>
</evidence>